<organism evidence="4">
    <name type="scientific">Arion vulgaris</name>
    <dbReference type="NCBI Taxonomy" id="1028688"/>
    <lineage>
        <taxon>Eukaryota</taxon>
        <taxon>Metazoa</taxon>
        <taxon>Spiralia</taxon>
        <taxon>Lophotrochozoa</taxon>
        <taxon>Mollusca</taxon>
        <taxon>Gastropoda</taxon>
        <taxon>Heterobranchia</taxon>
        <taxon>Euthyneura</taxon>
        <taxon>Panpulmonata</taxon>
        <taxon>Eupulmonata</taxon>
        <taxon>Stylommatophora</taxon>
        <taxon>Helicina</taxon>
        <taxon>Arionoidea</taxon>
        <taxon>Arionidae</taxon>
        <taxon>Arion</taxon>
    </lineage>
</organism>
<evidence type="ECO:0000256" key="2">
    <source>
        <dbReference type="PROSITE-ProRule" id="PRU00176"/>
    </source>
</evidence>
<dbReference type="InterPro" id="IPR000504">
    <property type="entry name" value="RRM_dom"/>
</dbReference>
<feature type="non-terminal residue" evidence="4">
    <location>
        <position position="1"/>
    </location>
</feature>
<feature type="domain" description="RRM" evidence="3">
    <location>
        <begin position="92"/>
        <end position="171"/>
    </location>
</feature>
<dbReference type="InterPro" id="IPR050502">
    <property type="entry name" value="Euk_RNA-bind_prot"/>
</dbReference>
<dbReference type="Gene3D" id="3.30.70.330">
    <property type="match status" value="3"/>
</dbReference>
<gene>
    <name evidence="4" type="primary">ORF57848</name>
</gene>
<keyword evidence="1 2" id="KW-0694">RNA-binding</keyword>
<dbReference type="PROSITE" id="PS50102">
    <property type="entry name" value="RRM"/>
    <property type="match status" value="2"/>
</dbReference>
<dbReference type="Pfam" id="PF00076">
    <property type="entry name" value="RRM_1"/>
    <property type="match status" value="2"/>
</dbReference>
<dbReference type="EMBL" id="HACG01019377">
    <property type="protein sequence ID" value="CEK66242.1"/>
    <property type="molecule type" value="Transcribed_RNA"/>
</dbReference>
<proteinExistence type="predicted"/>
<dbReference type="InterPro" id="IPR012677">
    <property type="entry name" value="Nucleotide-bd_a/b_plait_sf"/>
</dbReference>
<protein>
    <recommendedName>
        <fullName evidence="3">RRM domain-containing protein</fullName>
    </recommendedName>
</protein>
<name>A0A0B6ZCR2_9EUPU</name>
<feature type="domain" description="RRM" evidence="3">
    <location>
        <begin position="182"/>
        <end position="259"/>
    </location>
</feature>
<dbReference type="InterPro" id="IPR035979">
    <property type="entry name" value="RBD_domain_sf"/>
</dbReference>
<reference evidence="4" key="1">
    <citation type="submission" date="2014-12" db="EMBL/GenBank/DDBJ databases">
        <title>Insight into the proteome of Arion vulgaris.</title>
        <authorList>
            <person name="Aradska J."/>
            <person name="Bulat T."/>
            <person name="Smidak R."/>
            <person name="Sarate P."/>
            <person name="Gangsoo J."/>
            <person name="Sialana F."/>
            <person name="Bilban M."/>
            <person name="Lubec G."/>
        </authorList>
    </citation>
    <scope>NUCLEOTIDE SEQUENCE</scope>
    <source>
        <tissue evidence="4">Skin</tissue>
    </source>
</reference>
<evidence type="ECO:0000313" key="4">
    <source>
        <dbReference type="EMBL" id="CEK66242.1"/>
    </source>
</evidence>
<dbReference type="PANTHER" id="PTHR48025">
    <property type="entry name" value="OS02G0815200 PROTEIN"/>
    <property type="match status" value="1"/>
</dbReference>
<sequence length="294" mass="33093">RRYNMAVKTINPKEEFNKYRKILLSNIPPSTEGEIQEFLGAFKAKKININDSLDSALATLCNGNQLDEAVEKLNNKQFKDNIVTVRPGFSSNLVCIAHIPPTYTETSFKDFCNIYGRVEYSYIIRAASNGLSKGYGLVEFVADNEQAKQIRSQIDWQSLDGQTLHADFVTEPYQTWEGLQSRCLLINNMPEDFVDVSKLRETFSCVTSPVYCQIIAKGDKSVGFGIIEFRTTEDAEQTWLKLKNEKISGKEVVITFCIPGKSAVVITIESCGNMVTSYRRVAVSCQTQYLPSLL</sequence>
<dbReference type="SMART" id="SM00360">
    <property type="entry name" value="RRM"/>
    <property type="match status" value="3"/>
</dbReference>
<dbReference type="PANTHER" id="PTHR48025:SF1">
    <property type="entry name" value="RRM DOMAIN-CONTAINING PROTEIN"/>
    <property type="match status" value="1"/>
</dbReference>
<evidence type="ECO:0000259" key="3">
    <source>
        <dbReference type="PROSITE" id="PS50102"/>
    </source>
</evidence>
<accession>A0A0B6ZCR2</accession>
<evidence type="ECO:0000256" key="1">
    <source>
        <dbReference type="ARBA" id="ARBA00022884"/>
    </source>
</evidence>
<dbReference type="GO" id="GO:0003729">
    <property type="term" value="F:mRNA binding"/>
    <property type="evidence" value="ECO:0007669"/>
    <property type="project" value="TreeGrafter"/>
</dbReference>
<dbReference type="SUPFAM" id="SSF54928">
    <property type="entry name" value="RNA-binding domain, RBD"/>
    <property type="match status" value="2"/>
</dbReference>
<dbReference type="AlphaFoldDB" id="A0A0B6ZCR2"/>